<evidence type="ECO:0000313" key="2">
    <source>
        <dbReference type="Proteomes" id="UP000250235"/>
    </source>
</evidence>
<sequence>MLADRSPIAHAACHKLLDSREPLMSRVLPVQLFEMMKYVSSIFLLLKTPLHFIGHRCHT</sequence>
<accession>A0A2Z6ZX12</accession>
<gene>
    <name evidence="1" type="ORF">F511_45245</name>
</gene>
<dbReference type="Proteomes" id="UP000250235">
    <property type="component" value="Unassembled WGS sequence"/>
</dbReference>
<dbReference type="AlphaFoldDB" id="A0A2Z6ZX12"/>
<keyword evidence="2" id="KW-1185">Reference proteome</keyword>
<reference evidence="1 2" key="1">
    <citation type="journal article" date="2015" name="Proc. Natl. Acad. Sci. U.S.A.">
        <title>The resurrection genome of Boea hygrometrica: A blueprint for survival of dehydration.</title>
        <authorList>
            <person name="Xiao L."/>
            <person name="Yang G."/>
            <person name="Zhang L."/>
            <person name="Yang X."/>
            <person name="Zhao S."/>
            <person name="Ji Z."/>
            <person name="Zhou Q."/>
            <person name="Hu M."/>
            <person name="Wang Y."/>
            <person name="Chen M."/>
            <person name="Xu Y."/>
            <person name="Jin H."/>
            <person name="Xiao X."/>
            <person name="Hu G."/>
            <person name="Bao F."/>
            <person name="Hu Y."/>
            <person name="Wan P."/>
            <person name="Li L."/>
            <person name="Deng X."/>
            <person name="Kuang T."/>
            <person name="Xiang C."/>
            <person name="Zhu J.K."/>
            <person name="Oliver M.J."/>
            <person name="He Y."/>
        </authorList>
    </citation>
    <scope>NUCLEOTIDE SEQUENCE [LARGE SCALE GENOMIC DNA]</scope>
    <source>
        <strain evidence="2">cv. XS01</strain>
    </source>
</reference>
<name>A0A2Z6ZX12_9LAMI</name>
<evidence type="ECO:0000313" key="1">
    <source>
        <dbReference type="EMBL" id="KZV13591.1"/>
    </source>
</evidence>
<organism evidence="1 2">
    <name type="scientific">Dorcoceras hygrometricum</name>
    <dbReference type="NCBI Taxonomy" id="472368"/>
    <lineage>
        <taxon>Eukaryota</taxon>
        <taxon>Viridiplantae</taxon>
        <taxon>Streptophyta</taxon>
        <taxon>Embryophyta</taxon>
        <taxon>Tracheophyta</taxon>
        <taxon>Spermatophyta</taxon>
        <taxon>Magnoliopsida</taxon>
        <taxon>eudicotyledons</taxon>
        <taxon>Gunneridae</taxon>
        <taxon>Pentapetalae</taxon>
        <taxon>asterids</taxon>
        <taxon>lamiids</taxon>
        <taxon>Lamiales</taxon>
        <taxon>Gesneriaceae</taxon>
        <taxon>Didymocarpoideae</taxon>
        <taxon>Trichosporeae</taxon>
        <taxon>Loxocarpinae</taxon>
        <taxon>Dorcoceras</taxon>
    </lineage>
</organism>
<dbReference type="EMBL" id="KV033496">
    <property type="protein sequence ID" value="KZV13591.1"/>
    <property type="molecule type" value="Genomic_DNA"/>
</dbReference>
<proteinExistence type="predicted"/>
<protein>
    <submittedName>
        <fullName evidence="1">Uncharacterized protein</fullName>
    </submittedName>
</protein>